<dbReference type="GO" id="GO:0005886">
    <property type="term" value="C:plasma membrane"/>
    <property type="evidence" value="ECO:0007669"/>
    <property type="project" value="UniProtKB-SubCell"/>
</dbReference>
<keyword evidence="3 7" id="KW-0812">Transmembrane</keyword>
<dbReference type="AlphaFoldDB" id="A0A3D2X7A0"/>
<organism evidence="10 11">
    <name type="scientific">Lachnoclostridium phytofermentans</name>
    <dbReference type="NCBI Taxonomy" id="66219"/>
    <lineage>
        <taxon>Bacteria</taxon>
        <taxon>Bacillati</taxon>
        <taxon>Bacillota</taxon>
        <taxon>Clostridia</taxon>
        <taxon>Lachnospirales</taxon>
        <taxon>Lachnospiraceae</taxon>
    </lineage>
</organism>
<comment type="similarity">
    <text evidence="2">Belongs to the binding-protein-dependent transport system permease family. HisMQ subfamily.</text>
</comment>
<comment type="subcellular location">
    <subcellularLocation>
        <location evidence="7">Cell membrane</location>
        <topology evidence="7">Multi-pass membrane protein</topology>
    </subcellularLocation>
    <subcellularLocation>
        <location evidence="1">Membrane</location>
        <topology evidence="1">Multi-pass membrane protein</topology>
    </subcellularLocation>
</comment>
<gene>
    <name evidence="10" type="ORF">DHW61_08880</name>
</gene>
<evidence type="ECO:0000313" key="10">
    <source>
        <dbReference type="EMBL" id="HCL02513.1"/>
    </source>
</evidence>
<dbReference type="Pfam" id="PF00528">
    <property type="entry name" value="BPD_transp_1"/>
    <property type="match status" value="1"/>
</dbReference>
<feature type="region of interest" description="Disordered" evidence="8">
    <location>
        <begin position="260"/>
        <end position="310"/>
    </location>
</feature>
<feature type="compositionally biased region" description="Acidic residues" evidence="8">
    <location>
        <begin position="260"/>
        <end position="276"/>
    </location>
</feature>
<feature type="transmembrane region" description="Helical" evidence="7">
    <location>
        <begin position="95"/>
        <end position="118"/>
    </location>
</feature>
<evidence type="ECO:0000256" key="3">
    <source>
        <dbReference type="ARBA" id="ARBA00022692"/>
    </source>
</evidence>
<protein>
    <recommendedName>
        <fullName evidence="9">ABC transmembrane type-1 domain-containing protein</fullName>
    </recommendedName>
</protein>
<evidence type="ECO:0000259" key="9">
    <source>
        <dbReference type="PROSITE" id="PS50928"/>
    </source>
</evidence>
<evidence type="ECO:0000256" key="1">
    <source>
        <dbReference type="ARBA" id="ARBA00004141"/>
    </source>
</evidence>
<name>A0A3D2X7A0_9FIRM</name>
<evidence type="ECO:0000256" key="4">
    <source>
        <dbReference type="ARBA" id="ARBA00022970"/>
    </source>
</evidence>
<comment type="caution">
    <text evidence="10">The sequence shown here is derived from an EMBL/GenBank/DDBJ whole genome shotgun (WGS) entry which is preliminary data.</text>
</comment>
<dbReference type="EMBL" id="DPVV01000292">
    <property type="protein sequence ID" value="HCL02513.1"/>
    <property type="molecule type" value="Genomic_DNA"/>
</dbReference>
<feature type="domain" description="ABC transmembrane type-1" evidence="9">
    <location>
        <begin position="30"/>
        <end position="214"/>
    </location>
</feature>
<sequence length="354" mass="41059">MNMSFIRNIFDAINNNLISGGAYYLIAKSVIVTIILVAIAWIVTVAIGSVLSYFMSYHKRGISGLAHSISFIFRSTPVVLILLLFYYVVFKRLHLSVTLISGIAIGLYGAGHFAQIIARQVREAKKHQDVAVIRRLKQVYFTVTLPQTVEDTLFMLKRLAILLLQWTTIVSYISVNDLTEVMTRIGQRTMYPFFSIFVCIIFYLIMTIIIEGIFHAIKKKMTGEEDCYEDEDTDAFKRTRNNSKEKDDFLGISEEITDAEDEDEYDSKLEEDEDDEYKSKLEDNQDDEYKSNLVEEEESTPRQEDMCEESQNEDYLLFTKDLAKQVEEEFADEMIYNEGIYIPEEELEEFKKDE</sequence>
<keyword evidence="7" id="KW-0813">Transport</keyword>
<dbReference type="InterPro" id="IPR043429">
    <property type="entry name" value="ArtM/GltK/GlnP/TcyL/YhdX-like"/>
</dbReference>
<dbReference type="PANTHER" id="PTHR30614:SF20">
    <property type="entry name" value="GLUTAMINE TRANSPORT SYSTEM PERMEASE PROTEIN GLNP"/>
    <property type="match status" value="1"/>
</dbReference>
<evidence type="ECO:0000256" key="2">
    <source>
        <dbReference type="ARBA" id="ARBA00010072"/>
    </source>
</evidence>
<dbReference type="GO" id="GO:0055085">
    <property type="term" value="P:transmembrane transport"/>
    <property type="evidence" value="ECO:0007669"/>
    <property type="project" value="InterPro"/>
</dbReference>
<keyword evidence="6 7" id="KW-0472">Membrane</keyword>
<feature type="transmembrane region" description="Helical" evidence="7">
    <location>
        <begin position="30"/>
        <end position="54"/>
    </location>
</feature>
<accession>A0A3D2X7A0</accession>
<dbReference type="PANTHER" id="PTHR30614">
    <property type="entry name" value="MEMBRANE COMPONENT OF AMINO ACID ABC TRANSPORTER"/>
    <property type="match status" value="1"/>
</dbReference>
<dbReference type="InterPro" id="IPR035906">
    <property type="entry name" value="MetI-like_sf"/>
</dbReference>
<evidence type="ECO:0000313" key="11">
    <source>
        <dbReference type="Proteomes" id="UP000262969"/>
    </source>
</evidence>
<evidence type="ECO:0000256" key="7">
    <source>
        <dbReference type="RuleBase" id="RU363032"/>
    </source>
</evidence>
<proteinExistence type="inferred from homology"/>
<feature type="compositionally biased region" description="Basic and acidic residues" evidence="8">
    <location>
        <begin position="277"/>
        <end position="290"/>
    </location>
</feature>
<dbReference type="Proteomes" id="UP000262969">
    <property type="component" value="Unassembled WGS sequence"/>
</dbReference>
<dbReference type="InterPro" id="IPR000515">
    <property type="entry name" value="MetI-like"/>
</dbReference>
<reference evidence="10 11" key="1">
    <citation type="journal article" date="2018" name="Nat. Biotechnol.">
        <title>A standardized bacterial taxonomy based on genome phylogeny substantially revises the tree of life.</title>
        <authorList>
            <person name="Parks D.H."/>
            <person name="Chuvochina M."/>
            <person name="Waite D.W."/>
            <person name="Rinke C."/>
            <person name="Skarshewski A."/>
            <person name="Chaumeil P.A."/>
            <person name="Hugenholtz P."/>
        </authorList>
    </citation>
    <scope>NUCLEOTIDE SEQUENCE [LARGE SCALE GENOMIC DNA]</scope>
    <source>
        <strain evidence="10">UBA11728</strain>
    </source>
</reference>
<feature type="transmembrane region" description="Helical" evidence="7">
    <location>
        <begin position="66"/>
        <end position="89"/>
    </location>
</feature>
<dbReference type="GO" id="GO:0006865">
    <property type="term" value="P:amino acid transport"/>
    <property type="evidence" value="ECO:0007669"/>
    <property type="project" value="UniProtKB-KW"/>
</dbReference>
<dbReference type="Gene3D" id="1.10.3720.10">
    <property type="entry name" value="MetI-like"/>
    <property type="match status" value="1"/>
</dbReference>
<feature type="transmembrane region" description="Helical" evidence="7">
    <location>
        <begin position="193"/>
        <end position="214"/>
    </location>
</feature>
<evidence type="ECO:0000256" key="5">
    <source>
        <dbReference type="ARBA" id="ARBA00022989"/>
    </source>
</evidence>
<dbReference type="PROSITE" id="PS50928">
    <property type="entry name" value="ABC_TM1"/>
    <property type="match status" value="1"/>
</dbReference>
<evidence type="ECO:0000256" key="8">
    <source>
        <dbReference type="SAM" id="MobiDB-lite"/>
    </source>
</evidence>
<dbReference type="SUPFAM" id="SSF161098">
    <property type="entry name" value="MetI-like"/>
    <property type="match status" value="1"/>
</dbReference>
<keyword evidence="4" id="KW-0029">Amino-acid transport</keyword>
<evidence type="ECO:0000256" key="6">
    <source>
        <dbReference type="ARBA" id="ARBA00023136"/>
    </source>
</evidence>
<keyword evidence="5 7" id="KW-1133">Transmembrane helix</keyword>